<dbReference type="Proteomes" id="UP001470230">
    <property type="component" value="Unassembled WGS sequence"/>
</dbReference>
<proteinExistence type="predicted"/>
<dbReference type="EMBL" id="JAPFFF010000015">
    <property type="protein sequence ID" value="KAK8866357.1"/>
    <property type="molecule type" value="Genomic_DNA"/>
</dbReference>
<reference evidence="1 2" key="1">
    <citation type="submission" date="2024-04" db="EMBL/GenBank/DDBJ databases">
        <title>Tritrichomonas musculus Genome.</title>
        <authorList>
            <person name="Alves-Ferreira E."/>
            <person name="Grigg M."/>
            <person name="Lorenzi H."/>
            <person name="Galac M."/>
        </authorList>
    </citation>
    <scope>NUCLEOTIDE SEQUENCE [LARGE SCALE GENOMIC DNA]</scope>
    <source>
        <strain evidence="1 2">EAF2021</strain>
    </source>
</reference>
<keyword evidence="2" id="KW-1185">Reference proteome</keyword>
<comment type="caution">
    <text evidence="1">The sequence shown here is derived from an EMBL/GenBank/DDBJ whole genome shotgun (WGS) entry which is preliminary data.</text>
</comment>
<protein>
    <submittedName>
        <fullName evidence="1">Uncharacterized protein</fullName>
    </submittedName>
</protein>
<evidence type="ECO:0000313" key="1">
    <source>
        <dbReference type="EMBL" id="KAK8866357.1"/>
    </source>
</evidence>
<gene>
    <name evidence="1" type="ORF">M9Y10_009319</name>
</gene>
<evidence type="ECO:0000313" key="2">
    <source>
        <dbReference type="Proteomes" id="UP001470230"/>
    </source>
</evidence>
<name>A0ABR2IN11_9EUKA</name>
<organism evidence="1 2">
    <name type="scientific">Tritrichomonas musculus</name>
    <dbReference type="NCBI Taxonomy" id="1915356"/>
    <lineage>
        <taxon>Eukaryota</taxon>
        <taxon>Metamonada</taxon>
        <taxon>Parabasalia</taxon>
        <taxon>Tritrichomonadida</taxon>
        <taxon>Tritrichomonadidae</taxon>
        <taxon>Tritrichomonas</taxon>
    </lineage>
</organism>
<sequence length="252" mass="27698">MNHPELQSICITAKSGAVLFVSELSGVSRNQRSIAALITALVDLSTRSVGTPVSYICMNNTAITIAQSEIFGIKAILFHDSNFYRELAQCIANSILHVFCERFDQSDLVSTDTMNFKRFNNSLGPAIRDCAGYMIHNLVDRLQTRGAAQYAIVFNEGDPKYAYPSNADSITVAANLQQLQFAIQEVSNITNDTPFELVVEDSELFTHIAITGTTIVILRIKAANHSPDVIADINRTLEMVRLCVQTADCLMG</sequence>
<accession>A0ABR2IN11</accession>